<gene>
    <name evidence="2" type="ORF">CB5_LOCUS391</name>
</gene>
<reference evidence="2" key="1">
    <citation type="submission" date="2020-07" db="EMBL/GenBank/DDBJ databases">
        <authorList>
            <person name="Lin J."/>
        </authorList>
    </citation>
    <scope>NUCLEOTIDE SEQUENCE</scope>
</reference>
<sequence>MVEAGSQIRSPSLISQVEGGGEREWEEEDDSHIEKIVWSPPTYTINVETIRRVTSQGRSDEDWAIFHAAHIERLGQRLQAIFDQLPIAGDDPIQATSIYM</sequence>
<proteinExistence type="predicted"/>
<evidence type="ECO:0000313" key="2">
    <source>
        <dbReference type="EMBL" id="CAD1817180.1"/>
    </source>
</evidence>
<evidence type="ECO:0000256" key="1">
    <source>
        <dbReference type="SAM" id="MobiDB-lite"/>
    </source>
</evidence>
<protein>
    <submittedName>
        <fullName evidence="2">Uncharacterized protein</fullName>
    </submittedName>
</protein>
<feature type="region of interest" description="Disordered" evidence="1">
    <location>
        <begin position="1"/>
        <end position="32"/>
    </location>
</feature>
<dbReference type="AlphaFoldDB" id="A0A6V7NF22"/>
<name>A0A6V7NF22_ANACO</name>
<organism evidence="2">
    <name type="scientific">Ananas comosus var. bracteatus</name>
    <name type="common">red pineapple</name>
    <dbReference type="NCBI Taxonomy" id="296719"/>
    <lineage>
        <taxon>Eukaryota</taxon>
        <taxon>Viridiplantae</taxon>
        <taxon>Streptophyta</taxon>
        <taxon>Embryophyta</taxon>
        <taxon>Tracheophyta</taxon>
        <taxon>Spermatophyta</taxon>
        <taxon>Magnoliopsida</taxon>
        <taxon>Liliopsida</taxon>
        <taxon>Poales</taxon>
        <taxon>Bromeliaceae</taxon>
        <taxon>Bromelioideae</taxon>
        <taxon>Ananas</taxon>
    </lineage>
</organism>
<accession>A0A6V7NF22</accession>
<dbReference type="EMBL" id="LR862129">
    <property type="protein sequence ID" value="CAD1817180.1"/>
    <property type="molecule type" value="Genomic_DNA"/>
</dbReference>